<evidence type="ECO:0000256" key="2">
    <source>
        <dbReference type="ARBA" id="ARBA00029447"/>
    </source>
</evidence>
<dbReference type="InterPro" id="IPR004090">
    <property type="entry name" value="Chemotax_Me-accpt_rcpt"/>
</dbReference>
<dbReference type="Gene3D" id="1.10.287.950">
    <property type="entry name" value="Methyl-accepting chemotaxis protein"/>
    <property type="match status" value="1"/>
</dbReference>
<evidence type="ECO:0000256" key="5">
    <source>
        <dbReference type="SAM" id="Phobius"/>
    </source>
</evidence>
<dbReference type="Proteomes" id="UP001216907">
    <property type="component" value="Unassembled WGS sequence"/>
</dbReference>
<dbReference type="SUPFAM" id="SSF58104">
    <property type="entry name" value="Methyl-accepting chemotaxis protein (MCP) signaling domain"/>
    <property type="match status" value="1"/>
</dbReference>
<reference evidence="7 8" key="1">
    <citation type="submission" date="2023-03" db="EMBL/GenBank/DDBJ databases">
        <title>Paludisphaera mucosa sp. nov. a novel planctomycete from northern fen.</title>
        <authorList>
            <person name="Ivanova A."/>
        </authorList>
    </citation>
    <scope>NUCLEOTIDE SEQUENCE [LARGE SCALE GENOMIC DNA]</scope>
    <source>
        <strain evidence="7 8">Pla2</strain>
    </source>
</reference>
<keyword evidence="5" id="KW-0472">Membrane</keyword>
<feature type="region of interest" description="Disordered" evidence="4">
    <location>
        <begin position="463"/>
        <end position="541"/>
    </location>
</feature>
<keyword evidence="3" id="KW-0807">Transducer</keyword>
<evidence type="ECO:0000259" key="6">
    <source>
        <dbReference type="PROSITE" id="PS50111"/>
    </source>
</evidence>
<evidence type="ECO:0000256" key="3">
    <source>
        <dbReference type="PROSITE-ProRule" id="PRU00284"/>
    </source>
</evidence>
<comment type="similarity">
    <text evidence="2">Belongs to the methyl-accepting chemotaxis (MCP) protein family.</text>
</comment>
<dbReference type="PANTHER" id="PTHR43531">
    <property type="entry name" value="PROTEIN ICFG"/>
    <property type="match status" value="1"/>
</dbReference>
<keyword evidence="1" id="KW-0145">Chemotaxis</keyword>
<dbReference type="EMBL" id="JARRAG010000004">
    <property type="protein sequence ID" value="MDG3008236.1"/>
    <property type="molecule type" value="Genomic_DNA"/>
</dbReference>
<evidence type="ECO:0000256" key="1">
    <source>
        <dbReference type="ARBA" id="ARBA00022500"/>
    </source>
</evidence>
<dbReference type="PANTHER" id="PTHR43531:SF11">
    <property type="entry name" value="METHYL-ACCEPTING CHEMOTAXIS PROTEIN 3"/>
    <property type="match status" value="1"/>
</dbReference>
<protein>
    <submittedName>
        <fullName evidence="7">Methyl-accepting chemotaxis protein</fullName>
    </submittedName>
</protein>
<proteinExistence type="inferred from homology"/>
<evidence type="ECO:0000313" key="8">
    <source>
        <dbReference type="Proteomes" id="UP001216907"/>
    </source>
</evidence>
<keyword evidence="5" id="KW-1133">Transmembrane helix</keyword>
<dbReference type="InterPro" id="IPR004089">
    <property type="entry name" value="MCPsignal_dom"/>
</dbReference>
<feature type="compositionally biased region" description="Basic and acidic residues" evidence="4">
    <location>
        <begin position="498"/>
        <end position="510"/>
    </location>
</feature>
<name>A0ABT6FKY3_9BACT</name>
<dbReference type="Pfam" id="PF00015">
    <property type="entry name" value="MCPsignal"/>
    <property type="match status" value="1"/>
</dbReference>
<feature type="domain" description="Methyl-accepting transducer" evidence="6">
    <location>
        <begin position="236"/>
        <end position="451"/>
    </location>
</feature>
<gene>
    <name evidence="7" type="ORF">PZE19_31095</name>
</gene>
<dbReference type="RefSeq" id="WP_277864563.1">
    <property type="nucleotide sequence ID" value="NZ_JARRAG010000004.1"/>
</dbReference>
<comment type="caution">
    <text evidence="7">The sequence shown here is derived from an EMBL/GenBank/DDBJ whole genome shotgun (WGS) entry which is preliminary data.</text>
</comment>
<keyword evidence="8" id="KW-1185">Reference proteome</keyword>
<sequence>MRLPLRFKLLLAFLIFGALPLLATMWVAYRASETMKFRQARAIRRASMFVLAALERSPLDVGKEATPVTFDRAKPPIELIGRMFDRILREYELPPTARMALVGPDHKVIVARSGLSEGLGLVEGREVDALYVESIEPLRSPSAEAAKRGATGVIEVEGHVGAEVVGYTQGEFREEGDQASAYTCLVVVPRADAYDAIYNLQSLTLAVGLGSLTLIGLLYFAFGRRLIRIVSNIQSASGSLLETSTQLEIRAEQLAQGATEQAGTIEQIAGSLKSVDAAVKRNADHARQTSQSADDARAMAEIGGKAVKETVKAIMQIAEQIRIIEGIASQTNLLALNAAIESARAGEHGAGFAVVASEVNKLADQSKLAALQIDHIAVTSVKIAEDAGRLLDQVVPKIRRTAELVQEIAAESQQQRTSTHEINIGVSQLDEVVQLNAGASVDLAAAATSMAGQAAALKEMLGSVEADRRPAPTTQDATQQRRAPARPSTLVRQPGPPRRRETPAQDRDAEPAAPPDSPGAGVVIQLDEDQEQAHDRNFTRF</sequence>
<organism evidence="7 8">
    <name type="scientific">Paludisphaera mucosa</name>
    <dbReference type="NCBI Taxonomy" id="3030827"/>
    <lineage>
        <taxon>Bacteria</taxon>
        <taxon>Pseudomonadati</taxon>
        <taxon>Planctomycetota</taxon>
        <taxon>Planctomycetia</taxon>
        <taxon>Isosphaerales</taxon>
        <taxon>Isosphaeraceae</taxon>
        <taxon>Paludisphaera</taxon>
    </lineage>
</organism>
<evidence type="ECO:0000256" key="4">
    <source>
        <dbReference type="SAM" id="MobiDB-lite"/>
    </source>
</evidence>
<dbReference type="InterPro" id="IPR051310">
    <property type="entry name" value="MCP_chemotaxis"/>
</dbReference>
<dbReference type="SMART" id="SM00283">
    <property type="entry name" value="MA"/>
    <property type="match status" value="1"/>
</dbReference>
<feature type="compositionally biased region" description="Polar residues" evidence="4">
    <location>
        <begin position="472"/>
        <end position="481"/>
    </location>
</feature>
<dbReference type="PROSITE" id="PS50111">
    <property type="entry name" value="CHEMOTAXIS_TRANSDUC_2"/>
    <property type="match status" value="1"/>
</dbReference>
<accession>A0ABT6FKY3</accession>
<feature type="compositionally biased region" description="Basic and acidic residues" evidence="4">
    <location>
        <begin position="531"/>
        <end position="541"/>
    </location>
</feature>
<keyword evidence="5" id="KW-0812">Transmembrane</keyword>
<dbReference type="PRINTS" id="PR00260">
    <property type="entry name" value="CHEMTRNSDUCR"/>
</dbReference>
<feature type="transmembrane region" description="Helical" evidence="5">
    <location>
        <begin position="203"/>
        <end position="222"/>
    </location>
</feature>
<evidence type="ECO:0000313" key="7">
    <source>
        <dbReference type="EMBL" id="MDG3008236.1"/>
    </source>
</evidence>